<evidence type="ECO:0000256" key="5">
    <source>
        <dbReference type="ARBA" id="ARBA00022692"/>
    </source>
</evidence>
<comment type="similarity">
    <text evidence="2">Belongs to the outer membrane factor (OMF) (TC 1.B.17) family.</text>
</comment>
<evidence type="ECO:0000256" key="3">
    <source>
        <dbReference type="ARBA" id="ARBA00022448"/>
    </source>
</evidence>
<dbReference type="InterPro" id="IPR003423">
    <property type="entry name" value="OMP_efflux"/>
</dbReference>
<dbReference type="AlphaFoldDB" id="A0A3N4MAM2"/>
<evidence type="ECO:0000256" key="7">
    <source>
        <dbReference type="ARBA" id="ARBA00023237"/>
    </source>
</evidence>
<dbReference type="GO" id="GO:0015288">
    <property type="term" value="F:porin activity"/>
    <property type="evidence" value="ECO:0007669"/>
    <property type="project" value="TreeGrafter"/>
</dbReference>
<dbReference type="SUPFAM" id="SSF56954">
    <property type="entry name" value="Outer membrane efflux proteins (OEP)"/>
    <property type="match status" value="1"/>
</dbReference>
<dbReference type="Gene3D" id="1.20.1600.10">
    <property type="entry name" value="Outer membrane efflux proteins (OEP)"/>
    <property type="match status" value="1"/>
</dbReference>
<dbReference type="InterPro" id="IPR051906">
    <property type="entry name" value="TolC-like"/>
</dbReference>
<comment type="caution">
    <text evidence="9">The sequence shown here is derived from an EMBL/GenBank/DDBJ whole genome shotgun (WGS) entry which is preliminary data.</text>
</comment>
<comment type="subcellular location">
    <subcellularLocation>
        <location evidence="1">Cell outer membrane</location>
    </subcellularLocation>
</comment>
<gene>
    <name evidence="9" type="ORF">EG028_15160</name>
</gene>
<dbReference type="OrthoDB" id="367883at2"/>
<feature type="chain" id="PRO_5018287867" evidence="8">
    <location>
        <begin position="24"/>
        <end position="455"/>
    </location>
</feature>
<keyword evidence="4" id="KW-1134">Transmembrane beta strand</keyword>
<evidence type="ECO:0000256" key="1">
    <source>
        <dbReference type="ARBA" id="ARBA00004442"/>
    </source>
</evidence>
<dbReference type="PANTHER" id="PTHR30026:SF20">
    <property type="entry name" value="OUTER MEMBRANE PROTEIN TOLC"/>
    <property type="match status" value="1"/>
</dbReference>
<keyword evidence="10" id="KW-1185">Reference proteome</keyword>
<evidence type="ECO:0000256" key="2">
    <source>
        <dbReference type="ARBA" id="ARBA00007613"/>
    </source>
</evidence>
<evidence type="ECO:0000256" key="8">
    <source>
        <dbReference type="SAM" id="SignalP"/>
    </source>
</evidence>
<dbReference type="Proteomes" id="UP000279089">
    <property type="component" value="Unassembled WGS sequence"/>
</dbReference>
<evidence type="ECO:0000256" key="6">
    <source>
        <dbReference type="ARBA" id="ARBA00023136"/>
    </source>
</evidence>
<dbReference type="GO" id="GO:0015562">
    <property type="term" value="F:efflux transmembrane transporter activity"/>
    <property type="evidence" value="ECO:0007669"/>
    <property type="project" value="InterPro"/>
</dbReference>
<protein>
    <submittedName>
        <fullName evidence="9">TolC family protein</fullName>
    </submittedName>
</protein>
<proteinExistence type="inferred from homology"/>
<name>A0A3N4MAM2_9BACT</name>
<accession>A0A3N4MAM2</accession>
<dbReference type="EMBL" id="RMBX01000007">
    <property type="protein sequence ID" value="RPD40631.1"/>
    <property type="molecule type" value="Genomic_DNA"/>
</dbReference>
<sequence length="455" mass="51379">MQFKWKLIAFAGLMTQFFTYARAQQAPPPSQETVRMSAQQAVAYALQNQYTVRNAKMDELYQLAVNKEVSGLALPQVSGAGTFQHNPIIQKQLLDASNFDTSVAKGTLVPFSFGLAYNMQGTVNVSQVLFDPSVLVALQARKTLEELANKNVKKSEIDVKTEVYKAYYNVVATDKALAILRENIDRLGKTLAETREIYNNGLVEKLDVDRLVVQFNNLKSEDTRLRNLREVGIAALKYQIGMRIAQPLELTDTLSSNALKADIQEDQPFTYTERIEYQLLETQKKANEYNLKRYRLQALPSLSLFGQGGAARAATEFDYFQGKPGWYGFVSYGLNLSVPIFTGMQRRRKVDQAMIDVKKSDLAIENMRNVIDLDQATSKSTLRNNITSLTDQEENMQLAKEVYETTNIKYREGVGSSLEMITAETQLLTAQNNYFNALFNVIVSRIDYLKAYGKL</sequence>
<evidence type="ECO:0000313" key="9">
    <source>
        <dbReference type="EMBL" id="RPD40631.1"/>
    </source>
</evidence>
<feature type="signal peptide" evidence="8">
    <location>
        <begin position="1"/>
        <end position="23"/>
    </location>
</feature>
<keyword evidence="7" id="KW-0998">Cell outer membrane</keyword>
<evidence type="ECO:0000313" key="10">
    <source>
        <dbReference type="Proteomes" id="UP000279089"/>
    </source>
</evidence>
<organism evidence="9 10">
    <name type="scientific">Chitinophaga barathri</name>
    <dbReference type="NCBI Taxonomy" id="1647451"/>
    <lineage>
        <taxon>Bacteria</taxon>
        <taxon>Pseudomonadati</taxon>
        <taxon>Bacteroidota</taxon>
        <taxon>Chitinophagia</taxon>
        <taxon>Chitinophagales</taxon>
        <taxon>Chitinophagaceae</taxon>
        <taxon>Chitinophaga</taxon>
    </lineage>
</organism>
<dbReference type="GO" id="GO:1990281">
    <property type="term" value="C:efflux pump complex"/>
    <property type="evidence" value="ECO:0007669"/>
    <property type="project" value="TreeGrafter"/>
</dbReference>
<keyword evidence="6" id="KW-0472">Membrane</keyword>
<dbReference type="GO" id="GO:0009279">
    <property type="term" value="C:cell outer membrane"/>
    <property type="evidence" value="ECO:0007669"/>
    <property type="project" value="UniProtKB-SubCell"/>
</dbReference>
<keyword evidence="8" id="KW-0732">Signal</keyword>
<reference evidence="10" key="1">
    <citation type="submission" date="2018-11" db="EMBL/GenBank/DDBJ databases">
        <title>Chitinophaga lutea sp.nov., isolate from arsenic contaminated soil.</title>
        <authorList>
            <person name="Zong Y."/>
        </authorList>
    </citation>
    <scope>NUCLEOTIDE SEQUENCE [LARGE SCALE GENOMIC DNA]</scope>
    <source>
        <strain evidence="10">YLT18</strain>
    </source>
</reference>
<dbReference type="PANTHER" id="PTHR30026">
    <property type="entry name" value="OUTER MEMBRANE PROTEIN TOLC"/>
    <property type="match status" value="1"/>
</dbReference>
<keyword evidence="3" id="KW-0813">Transport</keyword>
<evidence type="ECO:0000256" key="4">
    <source>
        <dbReference type="ARBA" id="ARBA00022452"/>
    </source>
</evidence>
<dbReference type="RefSeq" id="WP_120517052.1">
    <property type="nucleotide sequence ID" value="NZ_QXZY01000008.1"/>
</dbReference>
<keyword evidence="5" id="KW-0812">Transmembrane</keyword>
<dbReference type="Pfam" id="PF02321">
    <property type="entry name" value="OEP"/>
    <property type="match status" value="1"/>
</dbReference>